<dbReference type="EMBL" id="HG994371">
    <property type="protein sequence ID" value="CAF1962019.1"/>
    <property type="molecule type" value="Genomic_DNA"/>
</dbReference>
<name>A0A816M5T3_BRANA</name>
<accession>A0A816M5T3</accession>
<sequence>MKQSVSLNIDRDINYHRFTGTTIQLSCCALQTISTKISILLNTSIHVLI</sequence>
<dbReference type="Proteomes" id="UP001295469">
    <property type="component" value="Chromosome C07"/>
</dbReference>
<organism evidence="1">
    <name type="scientific">Brassica napus</name>
    <name type="common">Rape</name>
    <dbReference type="NCBI Taxonomy" id="3708"/>
    <lineage>
        <taxon>Eukaryota</taxon>
        <taxon>Viridiplantae</taxon>
        <taxon>Streptophyta</taxon>
        <taxon>Embryophyta</taxon>
        <taxon>Tracheophyta</taxon>
        <taxon>Spermatophyta</taxon>
        <taxon>Magnoliopsida</taxon>
        <taxon>eudicotyledons</taxon>
        <taxon>Gunneridae</taxon>
        <taxon>Pentapetalae</taxon>
        <taxon>rosids</taxon>
        <taxon>malvids</taxon>
        <taxon>Brassicales</taxon>
        <taxon>Brassicaceae</taxon>
        <taxon>Brassiceae</taxon>
        <taxon>Brassica</taxon>
    </lineage>
</organism>
<reference evidence="1" key="1">
    <citation type="submission" date="2021-01" db="EMBL/GenBank/DDBJ databases">
        <authorList>
            <consortium name="Genoscope - CEA"/>
            <person name="William W."/>
        </authorList>
    </citation>
    <scope>NUCLEOTIDE SEQUENCE</scope>
</reference>
<dbReference type="AlphaFoldDB" id="A0A816M5T3"/>
<gene>
    <name evidence="1" type="ORF">DARMORV10_C07P11420.1</name>
</gene>
<protein>
    <submittedName>
        <fullName evidence="1">(rape) hypothetical protein</fullName>
    </submittedName>
</protein>
<proteinExistence type="predicted"/>
<evidence type="ECO:0000313" key="1">
    <source>
        <dbReference type="EMBL" id="CAF1962019.1"/>
    </source>
</evidence>